<gene>
    <name evidence="2" type="ORF">S12H4_53249</name>
</gene>
<evidence type="ECO:0000256" key="1">
    <source>
        <dbReference type="SAM" id="Phobius"/>
    </source>
</evidence>
<reference evidence="2" key="1">
    <citation type="journal article" date="2014" name="Front. Microbiol.">
        <title>High frequency of phylogenetically diverse reductive dehalogenase-homologous genes in deep subseafloor sedimentary metagenomes.</title>
        <authorList>
            <person name="Kawai M."/>
            <person name="Futagami T."/>
            <person name="Toyoda A."/>
            <person name="Takaki Y."/>
            <person name="Nishi S."/>
            <person name="Hori S."/>
            <person name="Arai W."/>
            <person name="Tsubouchi T."/>
            <person name="Morono Y."/>
            <person name="Uchiyama I."/>
            <person name="Ito T."/>
            <person name="Fujiyama A."/>
            <person name="Inagaki F."/>
            <person name="Takami H."/>
        </authorList>
    </citation>
    <scope>NUCLEOTIDE SEQUENCE</scope>
    <source>
        <strain evidence="2">Expedition CK06-06</strain>
    </source>
</reference>
<accession>X1VAG5</accession>
<keyword evidence="1" id="KW-1133">Transmembrane helix</keyword>
<organism evidence="2">
    <name type="scientific">marine sediment metagenome</name>
    <dbReference type="NCBI Taxonomy" id="412755"/>
    <lineage>
        <taxon>unclassified sequences</taxon>
        <taxon>metagenomes</taxon>
        <taxon>ecological metagenomes</taxon>
    </lineage>
</organism>
<feature type="transmembrane region" description="Helical" evidence="1">
    <location>
        <begin position="51"/>
        <end position="68"/>
    </location>
</feature>
<name>X1VAG5_9ZZZZ</name>
<dbReference type="EMBL" id="BARW01033875">
    <property type="protein sequence ID" value="GAJ02700.1"/>
    <property type="molecule type" value="Genomic_DNA"/>
</dbReference>
<proteinExistence type="predicted"/>
<feature type="non-terminal residue" evidence="2">
    <location>
        <position position="1"/>
    </location>
</feature>
<comment type="caution">
    <text evidence="2">The sequence shown here is derived from an EMBL/GenBank/DDBJ whole genome shotgun (WGS) entry which is preliminary data.</text>
</comment>
<evidence type="ECO:0000313" key="2">
    <source>
        <dbReference type="EMBL" id="GAJ02700.1"/>
    </source>
</evidence>
<keyword evidence="1" id="KW-0472">Membrane</keyword>
<sequence>GEKVNCKVLTAEKDSLITINYETEQIAKFAIDDILRVERAKEELIKRDNSAAFGLLGGIIGGMAALSIKTLADLDDSKITIPLFSFVI</sequence>
<dbReference type="AlphaFoldDB" id="X1VAG5"/>
<protein>
    <submittedName>
        <fullName evidence="2">Uncharacterized protein</fullName>
    </submittedName>
</protein>
<keyword evidence="1" id="KW-0812">Transmembrane</keyword>